<gene>
    <name evidence="9 12" type="primary">ffh</name>
    <name evidence="12" type="ORF">Acor_39630</name>
</gene>
<accession>A0A5M3W5S5</accession>
<dbReference type="InterPro" id="IPR042101">
    <property type="entry name" value="SRP54_N_sf"/>
</dbReference>
<evidence type="ECO:0000313" key="13">
    <source>
        <dbReference type="Proteomes" id="UP000334990"/>
    </source>
</evidence>
<feature type="binding site" evidence="9">
    <location>
        <begin position="250"/>
        <end position="253"/>
    </location>
    <ligand>
        <name>GTP</name>
        <dbReference type="ChEBI" id="CHEBI:37565"/>
    </ligand>
</feature>
<comment type="subcellular location">
    <subcellularLocation>
        <location evidence="9">Cytoplasm</location>
    </subcellularLocation>
    <text evidence="9">The SRP-RNC complex is targeted to the cytoplasmic membrane.</text>
</comment>
<keyword evidence="6 9" id="KW-0733">Signal recognition particle</keyword>
<evidence type="ECO:0000259" key="11">
    <source>
        <dbReference type="PROSITE" id="PS00300"/>
    </source>
</evidence>
<evidence type="ECO:0000313" key="12">
    <source>
        <dbReference type="EMBL" id="GES01898.1"/>
    </source>
</evidence>
<organism evidence="12 13">
    <name type="scientific">Acrocarpospora corrugata</name>
    <dbReference type="NCBI Taxonomy" id="35763"/>
    <lineage>
        <taxon>Bacteria</taxon>
        <taxon>Bacillati</taxon>
        <taxon>Actinomycetota</taxon>
        <taxon>Actinomycetes</taxon>
        <taxon>Streptosporangiales</taxon>
        <taxon>Streptosporangiaceae</taxon>
        <taxon>Acrocarpospora</taxon>
    </lineage>
</organism>
<dbReference type="Pfam" id="PF02978">
    <property type="entry name" value="SRP_SPB"/>
    <property type="match status" value="1"/>
</dbReference>
<evidence type="ECO:0000256" key="8">
    <source>
        <dbReference type="ARBA" id="ARBA00048027"/>
    </source>
</evidence>
<dbReference type="InterPro" id="IPR027417">
    <property type="entry name" value="P-loop_NTPase"/>
</dbReference>
<dbReference type="HAMAP" id="MF_00306">
    <property type="entry name" value="SRP54"/>
    <property type="match status" value="1"/>
</dbReference>
<keyword evidence="3 9" id="KW-0378">Hydrolase</keyword>
<proteinExistence type="inferred from homology"/>
<dbReference type="PANTHER" id="PTHR11564:SF5">
    <property type="entry name" value="SIGNAL RECOGNITION PARTICLE SUBUNIT SRP54"/>
    <property type="match status" value="1"/>
</dbReference>
<dbReference type="GO" id="GO:0006614">
    <property type="term" value="P:SRP-dependent cotranslational protein targeting to membrane"/>
    <property type="evidence" value="ECO:0007669"/>
    <property type="project" value="InterPro"/>
</dbReference>
<dbReference type="AlphaFoldDB" id="A0A5M3W5S5"/>
<evidence type="ECO:0000256" key="4">
    <source>
        <dbReference type="ARBA" id="ARBA00022884"/>
    </source>
</evidence>
<evidence type="ECO:0000256" key="9">
    <source>
        <dbReference type="HAMAP-Rule" id="MF_00306"/>
    </source>
</evidence>
<evidence type="ECO:0000256" key="2">
    <source>
        <dbReference type="ARBA" id="ARBA00022741"/>
    </source>
</evidence>
<dbReference type="EMBL" id="BLAD01000054">
    <property type="protein sequence ID" value="GES01898.1"/>
    <property type="molecule type" value="Genomic_DNA"/>
</dbReference>
<dbReference type="InterPro" id="IPR003593">
    <property type="entry name" value="AAA+_ATPase"/>
</dbReference>
<dbReference type="InterPro" id="IPR022941">
    <property type="entry name" value="SRP54"/>
</dbReference>
<evidence type="ECO:0000256" key="10">
    <source>
        <dbReference type="SAM" id="MobiDB-lite"/>
    </source>
</evidence>
<sequence length="504" mass="54624">MFETLSDRLTSVFSSLRAKGRLSDADIDATAREIRIALLEADVALPVVKDFVAHVKERARGAEVSQALNPAQQVVKIVNDELIAILGGETRRLRYAKNPPTVLMLAGLQGAGKTTLAGKLARWLREQGHVPLLVACDLQRPNAVQQLSVMAERAGAAVFAPEPGNGVGDPVEVARRSIEHATRQQHDVVIIDTAGRLGIDQELMRQAADIRDAVRPDEVLFVVDAMIGQDAVTTAQAFMDGVGFDGVVLTKLDGDARGGAALSVRHITGRPIMFASTGEKLEDFDAFHPDRMAGRILDMGDILTLIEQAQKTFDEAEAAKMASKLASGEGFTLDDFLEQMMMVRKMGPIKNLLGMMPGMGQMREQINQVDDKDLDRIAAIIRSMTPGERSEPKIIKGSRRERIARGSGVTVTEVNNLVIRFFEAQKMMKRMSQGMGIPGMPGGRRQQKVSKPKKGRRVSGDPRKAGLPKPPAETPKPGLGALGNLGQQLPPGFDPSKFKLPGQN</sequence>
<dbReference type="NCBIfam" id="TIGR00959">
    <property type="entry name" value="ffh"/>
    <property type="match status" value="1"/>
</dbReference>
<keyword evidence="13" id="KW-1185">Reference proteome</keyword>
<dbReference type="PROSITE" id="PS00300">
    <property type="entry name" value="SRP54"/>
    <property type="match status" value="1"/>
</dbReference>
<comment type="subunit">
    <text evidence="9">Part of the signal recognition particle protein translocation system, which is composed of SRP and FtsY.</text>
</comment>
<dbReference type="InterPro" id="IPR000897">
    <property type="entry name" value="SRP54_GTPase_dom"/>
</dbReference>
<dbReference type="GO" id="GO:0003924">
    <property type="term" value="F:GTPase activity"/>
    <property type="evidence" value="ECO:0007669"/>
    <property type="project" value="UniProtKB-UniRule"/>
</dbReference>
<dbReference type="RefSeq" id="WP_155338165.1">
    <property type="nucleotide sequence ID" value="NZ_BAAABN010000077.1"/>
</dbReference>
<comment type="function">
    <text evidence="9">Involved in targeting and insertion of nascent membrane proteins into the cytoplasmic membrane. Binds to the hydrophobic signal sequence of the ribosome-nascent chain (RNC) as it emerges from the ribosomes. The SRP-RNC complex is then targeted to the cytoplasmic membrane where it interacts with the SRP receptor FtsY.</text>
</comment>
<comment type="domain">
    <text evidence="9">Composed of three domains: the N-terminal N domain, which is responsible for interactions with the ribosome, the central G domain, which binds GTP, and the C-terminal M domain, which binds the RNA and the signal sequence of the RNC.</text>
</comment>
<keyword evidence="4 9" id="KW-0694">RNA-binding</keyword>
<feature type="compositionally biased region" description="Basic residues" evidence="10">
    <location>
        <begin position="445"/>
        <end position="457"/>
    </location>
</feature>
<dbReference type="CDD" id="cd18539">
    <property type="entry name" value="SRP_G"/>
    <property type="match status" value="1"/>
</dbReference>
<dbReference type="EC" id="3.6.5.4" evidence="9"/>
<keyword evidence="2 9" id="KW-0547">Nucleotide-binding</keyword>
<comment type="similarity">
    <text evidence="1 9">Belongs to the GTP-binding SRP family. SRP54 subfamily.</text>
</comment>
<feature type="region of interest" description="Disordered" evidence="10">
    <location>
        <begin position="433"/>
        <end position="504"/>
    </location>
</feature>
<comment type="catalytic activity">
    <reaction evidence="8 9">
        <text>GTP + H2O = GDP + phosphate + H(+)</text>
        <dbReference type="Rhea" id="RHEA:19669"/>
        <dbReference type="ChEBI" id="CHEBI:15377"/>
        <dbReference type="ChEBI" id="CHEBI:15378"/>
        <dbReference type="ChEBI" id="CHEBI:37565"/>
        <dbReference type="ChEBI" id="CHEBI:43474"/>
        <dbReference type="ChEBI" id="CHEBI:58189"/>
        <dbReference type="EC" id="3.6.5.4"/>
    </reaction>
</comment>
<keyword evidence="9" id="KW-0963">Cytoplasm</keyword>
<evidence type="ECO:0000256" key="1">
    <source>
        <dbReference type="ARBA" id="ARBA00005450"/>
    </source>
</evidence>
<keyword evidence="7 9" id="KW-0687">Ribonucleoprotein</keyword>
<dbReference type="Gene3D" id="1.10.260.30">
    <property type="entry name" value="Signal recognition particle, SRP54 subunit, M-domain"/>
    <property type="match status" value="1"/>
</dbReference>
<dbReference type="SUPFAM" id="SSF47446">
    <property type="entry name" value="Signal peptide-binding domain"/>
    <property type="match status" value="1"/>
</dbReference>
<feature type="compositionally biased region" description="Low complexity" evidence="10">
    <location>
        <begin position="477"/>
        <end position="491"/>
    </location>
</feature>
<dbReference type="GO" id="GO:0005525">
    <property type="term" value="F:GTP binding"/>
    <property type="evidence" value="ECO:0007669"/>
    <property type="project" value="UniProtKB-UniRule"/>
</dbReference>
<dbReference type="GO" id="GO:0048500">
    <property type="term" value="C:signal recognition particle"/>
    <property type="evidence" value="ECO:0007669"/>
    <property type="project" value="UniProtKB-UniRule"/>
</dbReference>
<dbReference type="GO" id="GO:0008312">
    <property type="term" value="F:7S RNA binding"/>
    <property type="evidence" value="ECO:0007669"/>
    <property type="project" value="InterPro"/>
</dbReference>
<dbReference type="SMART" id="SM00962">
    <property type="entry name" value="SRP54"/>
    <property type="match status" value="1"/>
</dbReference>
<dbReference type="InterPro" id="IPR004125">
    <property type="entry name" value="Signal_recog_particle_SRP54_M"/>
</dbReference>
<comment type="caution">
    <text evidence="12">The sequence shown here is derived from an EMBL/GenBank/DDBJ whole genome shotgun (WGS) entry which is preliminary data.</text>
</comment>
<dbReference type="Gene3D" id="1.20.120.140">
    <property type="entry name" value="Signal recognition particle SRP54, nucleotide-binding domain"/>
    <property type="match status" value="1"/>
</dbReference>
<dbReference type="OrthoDB" id="9804720at2"/>
<evidence type="ECO:0000256" key="6">
    <source>
        <dbReference type="ARBA" id="ARBA00023135"/>
    </source>
</evidence>
<dbReference type="InterPro" id="IPR004780">
    <property type="entry name" value="SRP"/>
</dbReference>
<feature type="binding site" evidence="9">
    <location>
        <begin position="192"/>
        <end position="196"/>
    </location>
    <ligand>
        <name>GTP</name>
        <dbReference type="ChEBI" id="CHEBI:37565"/>
    </ligand>
</feature>
<protein>
    <recommendedName>
        <fullName evidence="9">Signal recognition particle protein</fullName>
        <ecNumber evidence="9">3.6.5.4</ecNumber>
    </recommendedName>
    <alternativeName>
        <fullName evidence="9">Fifty-four homolog</fullName>
    </alternativeName>
</protein>
<dbReference type="Pfam" id="PF00448">
    <property type="entry name" value="SRP54"/>
    <property type="match status" value="1"/>
</dbReference>
<dbReference type="PANTHER" id="PTHR11564">
    <property type="entry name" value="SIGNAL RECOGNITION PARTICLE 54K PROTEIN SRP54"/>
    <property type="match status" value="1"/>
</dbReference>
<dbReference type="SMART" id="SM00382">
    <property type="entry name" value="AAA"/>
    <property type="match status" value="1"/>
</dbReference>
<feature type="domain" description="SRP54-type proteins GTP-binding" evidence="11">
    <location>
        <begin position="271"/>
        <end position="284"/>
    </location>
</feature>
<evidence type="ECO:0000256" key="7">
    <source>
        <dbReference type="ARBA" id="ARBA00023274"/>
    </source>
</evidence>
<reference evidence="12 13" key="1">
    <citation type="submission" date="2019-10" db="EMBL/GenBank/DDBJ databases">
        <title>Whole genome shotgun sequence of Acrocarpospora corrugata NBRC 13972.</title>
        <authorList>
            <person name="Ichikawa N."/>
            <person name="Kimura A."/>
            <person name="Kitahashi Y."/>
            <person name="Komaki H."/>
            <person name="Oguchi A."/>
        </authorList>
    </citation>
    <scope>NUCLEOTIDE SEQUENCE [LARGE SCALE GENOMIC DNA]</scope>
    <source>
        <strain evidence="12 13">NBRC 13972</strain>
    </source>
</reference>
<dbReference type="InterPro" id="IPR013822">
    <property type="entry name" value="Signal_recog_particl_SRP54_hlx"/>
</dbReference>
<name>A0A5M3W5S5_9ACTN</name>
<dbReference type="InterPro" id="IPR036891">
    <property type="entry name" value="Signal_recog_part_SRP54_M_sf"/>
</dbReference>
<dbReference type="SUPFAM" id="SSF52540">
    <property type="entry name" value="P-loop containing nucleoside triphosphate hydrolases"/>
    <property type="match status" value="1"/>
</dbReference>
<dbReference type="Proteomes" id="UP000334990">
    <property type="component" value="Unassembled WGS sequence"/>
</dbReference>
<feature type="binding site" evidence="9">
    <location>
        <begin position="107"/>
        <end position="114"/>
    </location>
    <ligand>
        <name>GTP</name>
        <dbReference type="ChEBI" id="CHEBI:37565"/>
    </ligand>
</feature>
<dbReference type="Pfam" id="PF02881">
    <property type="entry name" value="SRP54_N"/>
    <property type="match status" value="1"/>
</dbReference>
<evidence type="ECO:0000256" key="3">
    <source>
        <dbReference type="ARBA" id="ARBA00022801"/>
    </source>
</evidence>
<dbReference type="Gene3D" id="3.40.50.300">
    <property type="entry name" value="P-loop containing nucleotide triphosphate hydrolases"/>
    <property type="match status" value="1"/>
</dbReference>
<evidence type="ECO:0000256" key="5">
    <source>
        <dbReference type="ARBA" id="ARBA00023134"/>
    </source>
</evidence>
<dbReference type="SMART" id="SM00963">
    <property type="entry name" value="SRP54_N"/>
    <property type="match status" value="1"/>
</dbReference>
<keyword evidence="5 9" id="KW-0342">GTP-binding</keyword>